<keyword evidence="7" id="KW-0653">Protein transport</keyword>
<dbReference type="Pfam" id="PF00263">
    <property type="entry name" value="Secretin"/>
    <property type="match status" value="1"/>
</dbReference>
<keyword evidence="5" id="KW-0812">Transmembrane</keyword>
<dbReference type="GO" id="GO:0015628">
    <property type="term" value="P:protein secretion by the type II secretion system"/>
    <property type="evidence" value="ECO:0007669"/>
    <property type="project" value="InterPro"/>
</dbReference>
<evidence type="ECO:0000256" key="6">
    <source>
        <dbReference type="ARBA" id="ARBA00022729"/>
    </source>
</evidence>
<dbReference type="GO" id="GO:0009279">
    <property type="term" value="C:cell outer membrane"/>
    <property type="evidence" value="ECO:0007669"/>
    <property type="project" value="UniProtKB-SubCell"/>
</dbReference>
<evidence type="ECO:0000313" key="17">
    <source>
        <dbReference type="Proteomes" id="UP000251842"/>
    </source>
</evidence>
<dbReference type="OrthoDB" id="9775455at2"/>
<feature type="domain" description="NolW-like" evidence="14">
    <location>
        <begin position="256"/>
        <end position="320"/>
    </location>
</feature>
<comment type="subcellular location">
    <subcellularLocation>
        <location evidence="1 10">Cell outer membrane</location>
    </subcellularLocation>
</comment>
<dbReference type="InterPro" id="IPR013356">
    <property type="entry name" value="T2SS_GspD"/>
</dbReference>
<dbReference type="InterPro" id="IPR049371">
    <property type="entry name" value="GspD-like_N0"/>
</dbReference>
<sequence length="726" mass="77074">MTIRFTAPLALVLLAGCATAPVPEMRRDADLSRSTGVAGTQAPAMPQESVLLEGDASPRPVIRRGNGRAIAPPSAPALSGPVKGRGGTSLVFQDEPIQSLVAVILGDMLGQNYVIAPGVQGTVNINTPRPVTQAEALRLLESVLGWNNARLIWADGRYNIVPADQAVSSGLLAPSVAGGNGSSRGIGYQVRPYELRYISATEMEKILKPYARPSAIVNVDGGRNIITLAGTPTELENYRRTIQTFDVDWMASMSVGVFPLQSGRAAQVVNDLERVFGEQSRTPVAGMFRFMPLEASNSVLVIASQPNYLDDIQQWIDRIDGGATGGRLYTYELKYVKARELAQRLAEVFGGTTAQAGAQPPSLMPGLTPTEIRDTPVSADSGTSNATVGNTGAAGGGFNGQMQLNPQTQGGSGAVRLQVNGDQVGVAAVEENNALLVRASPSAWKSIREVIQKLDVMPLQVHIEAQVVEVNLTGDLRYGVNWYLENGITDPAIRAAAAQKQGFGLVGGSIIGDGSGLALSFLGHNVAALLTALDKVTDLRLLQTPSLMVKNNAEATLNVGSRIPVASVTVNPGTGNTPTYSQVQYLDTGTILKVRPRVTRDGMVFLDIVQEVSSPGSVADIYGNVRINTRRMKTEAAVQSGDTVMLAGLISDEASKGTSGVPFLSRLPVVGGLFGVQSDRSARTEVIILITPRLIRDPGEARALTDEYGRRFKGLEPIRLQQKPKR</sequence>
<feature type="chain" id="PRO_5016649479" evidence="12">
    <location>
        <begin position="21"/>
        <end position="726"/>
    </location>
</feature>
<dbReference type="PROSITE" id="PS00875">
    <property type="entry name" value="T2SP_D"/>
    <property type="match status" value="1"/>
</dbReference>
<feature type="region of interest" description="Disordered" evidence="11">
    <location>
        <begin position="29"/>
        <end position="83"/>
    </location>
</feature>
<dbReference type="PANTHER" id="PTHR30332">
    <property type="entry name" value="PROBABLE GENERAL SECRETION PATHWAY PROTEIN D"/>
    <property type="match status" value="1"/>
</dbReference>
<accession>A0A344J7W0</accession>
<evidence type="ECO:0000256" key="7">
    <source>
        <dbReference type="ARBA" id="ARBA00022927"/>
    </source>
</evidence>
<evidence type="ECO:0000256" key="4">
    <source>
        <dbReference type="ARBA" id="ARBA00022452"/>
    </source>
</evidence>
<dbReference type="NCBIfam" id="TIGR02517">
    <property type="entry name" value="type_II_gspD"/>
    <property type="match status" value="1"/>
</dbReference>
<comment type="similarity">
    <text evidence="2">Belongs to the bacterial secretin family. GSP D subfamily.</text>
</comment>
<evidence type="ECO:0000259" key="13">
    <source>
        <dbReference type="Pfam" id="PF00263"/>
    </source>
</evidence>
<dbReference type="Pfam" id="PF03958">
    <property type="entry name" value="Secretin_N"/>
    <property type="match status" value="3"/>
</dbReference>
<dbReference type="PRINTS" id="PR01032">
    <property type="entry name" value="PHAGEIV"/>
</dbReference>
<evidence type="ECO:0000256" key="1">
    <source>
        <dbReference type="ARBA" id="ARBA00004442"/>
    </source>
</evidence>
<dbReference type="InterPro" id="IPR001775">
    <property type="entry name" value="GspD/PilQ"/>
</dbReference>
<feature type="domain" description="NolW-like" evidence="14">
    <location>
        <begin position="193"/>
        <end position="250"/>
    </location>
</feature>
<dbReference type="Proteomes" id="UP000251842">
    <property type="component" value="Chromosome"/>
</dbReference>
<evidence type="ECO:0000256" key="12">
    <source>
        <dbReference type="SAM" id="SignalP"/>
    </source>
</evidence>
<evidence type="ECO:0000256" key="11">
    <source>
        <dbReference type="SAM" id="MobiDB-lite"/>
    </source>
</evidence>
<evidence type="ECO:0000259" key="15">
    <source>
        <dbReference type="Pfam" id="PF21305"/>
    </source>
</evidence>
<dbReference type="InterPro" id="IPR038591">
    <property type="entry name" value="NolW-like_sf"/>
</dbReference>
<dbReference type="InterPro" id="IPR004845">
    <property type="entry name" value="T2SS_GspD_CS"/>
</dbReference>
<keyword evidence="6 12" id="KW-0732">Signal</keyword>
<evidence type="ECO:0000256" key="2">
    <source>
        <dbReference type="ARBA" id="ARBA00006980"/>
    </source>
</evidence>
<keyword evidence="3 10" id="KW-0813">Transport</keyword>
<evidence type="ECO:0000256" key="10">
    <source>
        <dbReference type="RuleBase" id="RU004004"/>
    </source>
</evidence>
<dbReference type="Pfam" id="PF21305">
    <property type="entry name" value="type_II_gspD_N0"/>
    <property type="match status" value="1"/>
</dbReference>
<dbReference type="KEGG" id="lue:DCD74_10885"/>
<feature type="signal peptide" evidence="12">
    <location>
        <begin position="1"/>
        <end position="20"/>
    </location>
</feature>
<evidence type="ECO:0000256" key="5">
    <source>
        <dbReference type="ARBA" id="ARBA00022692"/>
    </source>
</evidence>
<feature type="domain" description="Type II/III secretion system secretin-like" evidence="13">
    <location>
        <begin position="532"/>
        <end position="696"/>
    </location>
</feature>
<protein>
    <submittedName>
        <fullName evidence="16">Type II secretion system protein GspD</fullName>
    </submittedName>
</protein>
<keyword evidence="8" id="KW-0472">Membrane</keyword>
<gene>
    <name evidence="16" type="primary">gspD</name>
    <name evidence="16" type="ORF">DCD74_10885</name>
</gene>
<dbReference type="EMBL" id="CP029556">
    <property type="protein sequence ID" value="AXA85120.1"/>
    <property type="molecule type" value="Genomic_DNA"/>
</dbReference>
<evidence type="ECO:0000313" key="16">
    <source>
        <dbReference type="EMBL" id="AXA85120.1"/>
    </source>
</evidence>
<feature type="domain" description="NolW-like" evidence="14">
    <location>
        <begin position="330"/>
        <end position="460"/>
    </location>
</feature>
<dbReference type="AlphaFoldDB" id="A0A344J7W0"/>
<dbReference type="PRINTS" id="PR00811">
    <property type="entry name" value="BCTERIALGSPD"/>
</dbReference>
<dbReference type="GO" id="GO:0015627">
    <property type="term" value="C:type II protein secretion system complex"/>
    <property type="evidence" value="ECO:0007669"/>
    <property type="project" value="InterPro"/>
</dbReference>
<evidence type="ECO:0000259" key="14">
    <source>
        <dbReference type="Pfam" id="PF03958"/>
    </source>
</evidence>
<dbReference type="InterPro" id="IPR050810">
    <property type="entry name" value="Bact_Secretion_Sys_Channel"/>
</dbReference>
<evidence type="ECO:0000256" key="9">
    <source>
        <dbReference type="ARBA" id="ARBA00023237"/>
    </source>
</evidence>
<dbReference type="PROSITE" id="PS51257">
    <property type="entry name" value="PROKAR_LIPOPROTEIN"/>
    <property type="match status" value="1"/>
</dbReference>
<feature type="domain" description="GspD-like N0" evidence="15">
    <location>
        <begin position="92"/>
        <end position="154"/>
    </location>
</feature>
<organism evidence="16 17">
    <name type="scientific">Solilutibacter oculi</name>
    <dbReference type="NCBI Taxonomy" id="2698682"/>
    <lineage>
        <taxon>Bacteria</taxon>
        <taxon>Pseudomonadati</taxon>
        <taxon>Pseudomonadota</taxon>
        <taxon>Gammaproteobacteria</taxon>
        <taxon>Lysobacterales</taxon>
        <taxon>Lysobacteraceae</taxon>
        <taxon>Solilutibacter</taxon>
    </lineage>
</organism>
<dbReference type="InterPro" id="IPR005644">
    <property type="entry name" value="NolW-like"/>
</dbReference>
<evidence type="ECO:0000256" key="3">
    <source>
        <dbReference type="ARBA" id="ARBA00022448"/>
    </source>
</evidence>
<dbReference type="PANTHER" id="PTHR30332:SF25">
    <property type="entry name" value="SECRETIN XPSD"/>
    <property type="match status" value="1"/>
</dbReference>
<evidence type="ECO:0000256" key="8">
    <source>
        <dbReference type="ARBA" id="ARBA00023136"/>
    </source>
</evidence>
<name>A0A344J7W0_9GAMM</name>
<proteinExistence type="inferred from homology"/>
<dbReference type="RefSeq" id="WP_112927331.1">
    <property type="nucleotide sequence ID" value="NZ_CP029556.1"/>
</dbReference>
<dbReference type="Gene3D" id="3.30.1370.120">
    <property type="match status" value="3"/>
</dbReference>
<keyword evidence="9" id="KW-0998">Cell outer membrane</keyword>
<dbReference type="InterPro" id="IPR004846">
    <property type="entry name" value="T2SS/T3SS_dom"/>
</dbReference>
<keyword evidence="4" id="KW-1134">Transmembrane beta strand</keyword>
<reference evidence="17" key="1">
    <citation type="submission" date="2018-05" db="EMBL/GenBank/DDBJ databases">
        <title>Luteimonas pekinense sp. nov., isolated from human Meibomian gland secretions, Beijing, China.</title>
        <authorList>
            <person name="Wen T."/>
            <person name="Bai H."/>
            <person name="Lv H."/>
        </authorList>
    </citation>
    <scope>NUCLEOTIDE SEQUENCE [LARGE SCALE GENOMIC DNA]</scope>
    <source>
        <strain evidence="17">83-4</strain>
    </source>
</reference>
<keyword evidence="17" id="KW-1185">Reference proteome</keyword>